<protein>
    <submittedName>
        <fullName evidence="1">Uncharacterized protein</fullName>
    </submittedName>
</protein>
<gene>
    <name evidence="1" type="ORF">RT761_01407</name>
</gene>
<proteinExistence type="predicted"/>
<reference evidence="1 2" key="1">
    <citation type="journal article" date="2021" name="Nat. Commun.">
        <title>Isolation of a member of the candidate phylum Atribacteria reveals a unique cell membrane structure.</title>
        <authorList>
            <person name="Taiki K."/>
            <person name="Nobu M.K."/>
            <person name="Kusada H."/>
            <person name="Meng X.-Y."/>
            <person name="Hosoki N."/>
            <person name="Uematsu K."/>
            <person name="Yoshioka H."/>
            <person name="Kamagata Y."/>
            <person name="Tamaki H."/>
        </authorList>
    </citation>
    <scope>NUCLEOTIDE SEQUENCE [LARGE SCALE GENOMIC DNA]</scope>
    <source>
        <strain evidence="1 2">RT761</strain>
    </source>
</reference>
<evidence type="ECO:0000313" key="2">
    <source>
        <dbReference type="Proteomes" id="UP000594463"/>
    </source>
</evidence>
<dbReference type="RefSeq" id="WP_218113350.1">
    <property type="nucleotide sequence ID" value="NZ_CP065383.1"/>
</dbReference>
<accession>A0A7T1F2W6</accession>
<sequence>MVTSEKVEKNLQKFSFPSTIPRMISDEIDFYKKVQDSTSSFAQALGRIAPLLNRWGNEMYEAIQPIRGYLTEREATFCCLSRLYKLFEPAPSPPNAPLVEEKAAKSLIKKVMVNNPRRLFLVSPQAQELLQYRPGGMSEMEYFKILFELYEAIKARKGYEGKKKKLPDLANKYLRRANPQMNSRGIIYIDCPDNLTIAWYLISKGDLKLCPMCGEFFSPYDIATERRERSPFCPNCRYLRTKERNKFNKAQQRKREAHTINVNPINEIICKEEKGLK</sequence>
<dbReference type="KEGG" id="alam:RT761_01407"/>
<dbReference type="AlphaFoldDB" id="A0A7T1F2W6"/>
<evidence type="ECO:0000313" key="1">
    <source>
        <dbReference type="EMBL" id="QPM68192.1"/>
    </source>
</evidence>
<name>A0A7T1F2W6_ATRLM</name>
<dbReference type="EMBL" id="CP065383">
    <property type="protein sequence ID" value="QPM68192.1"/>
    <property type="molecule type" value="Genomic_DNA"/>
</dbReference>
<keyword evidence="2" id="KW-1185">Reference proteome</keyword>
<organism evidence="1 2">
    <name type="scientific">Atribacter laminatus</name>
    <dbReference type="NCBI Taxonomy" id="2847778"/>
    <lineage>
        <taxon>Bacteria</taxon>
        <taxon>Pseudomonadati</taxon>
        <taxon>Atribacterota</taxon>
        <taxon>Atribacteria</taxon>
        <taxon>Atribacterales</taxon>
        <taxon>Atribacteraceae</taxon>
        <taxon>Atribacter</taxon>
    </lineage>
</organism>
<dbReference type="Proteomes" id="UP000594463">
    <property type="component" value="Chromosome"/>
</dbReference>